<dbReference type="InterPro" id="IPR003441">
    <property type="entry name" value="NAC-dom"/>
</dbReference>
<evidence type="ECO:0000256" key="1">
    <source>
        <dbReference type="ARBA" id="ARBA00023015"/>
    </source>
</evidence>
<dbReference type="AlphaFoldDB" id="A0A9Q1LJR4"/>
<dbReference type="EMBL" id="JAJAGQ010000018">
    <property type="protein sequence ID" value="KAJ8536378.1"/>
    <property type="molecule type" value="Genomic_DNA"/>
</dbReference>
<protein>
    <recommendedName>
        <fullName evidence="5">NAC domain-containing protein</fullName>
    </recommendedName>
</protein>
<organism evidence="6 7">
    <name type="scientific">Anisodus acutangulus</name>
    <dbReference type="NCBI Taxonomy" id="402998"/>
    <lineage>
        <taxon>Eukaryota</taxon>
        <taxon>Viridiplantae</taxon>
        <taxon>Streptophyta</taxon>
        <taxon>Embryophyta</taxon>
        <taxon>Tracheophyta</taxon>
        <taxon>Spermatophyta</taxon>
        <taxon>Magnoliopsida</taxon>
        <taxon>eudicotyledons</taxon>
        <taxon>Gunneridae</taxon>
        <taxon>Pentapetalae</taxon>
        <taxon>asterids</taxon>
        <taxon>lamiids</taxon>
        <taxon>Solanales</taxon>
        <taxon>Solanaceae</taxon>
        <taxon>Solanoideae</taxon>
        <taxon>Hyoscyameae</taxon>
        <taxon>Anisodus</taxon>
    </lineage>
</organism>
<comment type="caution">
    <text evidence="6">The sequence shown here is derived from an EMBL/GenBank/DDBJ whole genome shotgun (WGS) entry which is preliminary data.</text>
</comment>
<reference evidence="7" key="1">
    <citation type="journal article" date="2023" name="Proc. Natl. Acad. Sci. U.S.A.">
        <title>Genomic and structural basis for evolution of tropane alkaloid biosynthesis.</title>
        <authorList>
            <person name="Wanga Y.-J."/>
            <person name="Taina T."/>
            <person name="Yua J.-Y."/>
            <person name="Lia J."/>
            <person name="Xua B."/>
            <person name="Chenc J."/>
            <person name="D'Auriad J.C."/>
            <person name="Huanga J.-P."/>
            <person name="Huanga S.-X."/>
        </authorList>
    </citation>
    <scope>NUCLEOTIDE SEQUENCE [LARGE SCALE GENOMIC DNA]</scope>
    <source>
        <strain evidence="7">cv. KIB-2019</strain>
    </source>
</reference>
<evidence type="ECO:0000259" key="5">
    <source>
        <dbReference type="Pfam" id="PF02365"/>
    </source>
</evidence>
<keyword evidence="7" id="KW-1185">Reference proteome</keyword>
<sequence length="224" mass="25648">MSAVRTARRHVMGVRFHPTDVELINYLKRFFKGECFSSQCPIQLADIYRDQPPWEIFGATEEKVRYFITRLKKRKSEHIRLRSVPNQEEDKREKKVKDHVAVTYNMEELQDVVGIIEAMLNGPDGDNCTTQAAEDQEWDLIINGVCDEQVDEVENTTTFTTTLEEEAYGQPLIGIEQVQGHGADDIGSDEFWKAMKGILGEITVNIPDDRSQLDDQSRLLLDNA</sequence>
<evidence type="ECO:0000256" key="4">
    <source>
        <dbReference type="ARBA" id="ARBA00023242"/>
    </source>
</evidence>
<dbReference type="GO" id="GO:0006355">
    <property type="term" value="P:regulation of DNA-templated transcription"/>
    <property type="evidence" value="ECO:0007669"/>
    <property type="project" value="InterPro"/>
</dbReference>
<accession>A0A9Q1LJR4</accession>
<dbReference type="SUPFAM" id="SSF101941">
    <property type="entry name" value="NAC domain"/>
    <property type="match status" value="1"/>
</dbReference>
<dbReference type="OrthoDB" id="1261662at2759"/>
<dbReference type="GO" id="GO:0003677">
    <property type="term" value="F:DNA binding"/>
    <property type="evidence" value="ECO:0007669"/>
    <property type="project" value="UniProtKB-KW"/>
</dbReference>
<keyword evidence="4" id="KW-0539">Nucleus</keyword>
<evidence type="ECO:0000313" key="7">
    <source>
        <dbReference type="Proteomes" id="UP001152561"/>
    </source>
</evidence>
<name>A0A9Q1LJR4_9SOLA</name>
<evidence type="ECO:0000256" key="2">
    <source>
        <dbReference type="ARBA" id="ARBA00023125"/>
    </source>
</evidence>
<dbReference type="InterPro" id="IPR036093">
    <property type="entry name" value="NAC_dom_sf"/>
</dbReference>
<evidence type="ECO:0000256" key="3">
    <source>
        <dbReference type="ARBA" id="ARBA00023163"/>
    </source>
</evidence>
<proteinExistence type="predicted"/>
<dbReference type="Gene3D" id="2.170.150.80">
    <property type="entry name" value="NAC domain"/>
    <property type="match status" value="1"/>
</dbReference>
<evidence type="ECO:0000313" key="6">
    <source>
        <dbReference type="EMBL" id="KAJ8536378.1"/>
    </source>
</evidence>
<keyword evidence="2" id="KW-0238">DNA-binding</keyword>
<keyword evidence="3" id="KW-0804">Transcription</keyword>
<dbReference type="Pfam" id="PF02365">
    <property type="entry name" value="NAM"/>
    <property type="match status" value="1"/>
</dbReference>
<feature type="domain" description="NAC" evidence="5">
    <location>
        <begin position="12"/>
        <end position="81"/>
    </location>
</feature>
<keyword evidence="1" id="KW-0805">Transcription regulation</keyword>
<dbReference type="Proteomes" id="UP001152561">
    <property type="component" value="Unassembled WGS sequence"/>
</dbReference>
<gene>
    <name evidence="6" type="ORF">K7X08_034779</name>
</gene>